<feature type="compositionally biased region" description="Polar residues" evidence="3">
    <location>
        <begin position="1"/>
        <end position="10"/>
    </location>
</feature>
<feature type="compositionally biased region" description="Polar residues" evidence="3">
    <location>
        <begin position="42"/>
        <end position="60"/>
    </location>
</feature>
<accession>A0AAE0M2N8</accession>
<feature type="compositionally biased region" description="Polar residues" evidence="3">
    <location>
        <begin position="488"/>
        <end position="503"/>
    </location>
</feature>
<gene>
    <name evidence="4" type="ORF">B0H66DRAFT_297508</name>
</gene>
<dbReference type="InterPro" id="IPR050216">
    <property type="entry name" value="LRR_domain-containing"/>
</dbReference>
<reference evidence="4" key="2">
    <citation type="submission" date="2023-06" db="EMBL/GenBank/DDBJ databases">
        <authorList>
            <consortium name="Lawrence Berkeley National Laboratory"/>
            <person name="Haridas S."/>
            <person name="Hensen N."/>
            <person name="Bonometti L."/>
            <person name="Westerberg I."/>
            <person name="Brannstrom I.O."/>
            <person name="Guillou S."/>
            <person name="Cros-Aarteil S."/>
            <person name="Calhoun S."/>
            <person name="Kuo A."/>
            <person name="Mondo S."/>
            <person name="Pangilinan J."/>
            <person name="Riley R."/>
            <person name="Labutti K."/>
            <person name="Andreopoulos B."/>
            <person name="Lipzen A."/>
            <person name="Chen C."/>
            <person name="Yanf M."/>
            <person name="Daum C."/>
            <person name="Ng V."/>
            <person name="Clum A."/>
            <person name="Steindorff A."/>
            <person name="Ohm R."/>
            <person name="Martin F."/>
            <person name="Silar P."/>
            <person name="Natvig D."/>
            <person name="Lalanne C."/>
            <person name="Gautier V."/>
            <person name="Ament-Velasquez S.L."/>
            <person name="Kruys A."/>
            <person name="Hutchinson M.I."/>
            <person name="Powell A.J."/>
            <person name="Barry K."/>
            <person name="Miller A.N."/>
            <person name="Grigoriev I.V."/>
            <person name="Debuchy R."/>
            <person name="Gladieux P."/>
            <person name="Thoren M.H."/>
            <person name="Johannesson H."/>
        </authorList>
    </citation>
    <scope>NUCLEOTIDE SEQUENCE</scope>
    <source>
        <strain evidence="4">CBS 118394</strain>
    </source>
</reference>
<evidence type="ECO:0008006" key="6">
    <source>
        <dbReference type="Google" id="ProtNLM"/>
    </source>
</evidence>
<dbReference type="InterPro" id="IPR032675">
    <property type="entry name" value="LRR_dom_sf"/>
</dbReference>
<feature type="region of interest" description="Disordered" evidence="3">
    <location>
        <begin position="941"/>
        <end position="992"/>
    </location>
</feature>
<feature type="region of interest" description="Disordered" evidence="3">
    <location>
        <begin position="209"/>
        <end position="229"/>
    </location>
</feature>
<dbReference type="PANTHER" id="PTHR48051:SF27">
    <property type="entry name" value="LEUCINE-RICH REPEAT-CONTAINING PROTEIN 40"/>
    <property type="match status" value="1"/>
</dbReference>
<feature type="compositionally biased region" description="Polar residues" evidence="3">
    <location>
        <begin position="139"/>
        <end position="149"/>
    </location>
</feature>
<dbReference type="SMART" id="SM00364">
    <property type="entry name" value="LRR_BAC"/>
    <property type="match status" value="7"/>
</dbReference>
<name>A0AAE0M2N8_9PEZI</name>
<feature type="compositionally biased region" description="Low complexity" evidence="3">
    <location>
        <begin position="291"/>
        <end position="326"/>
    </location>
</feature>
<sequence>MDNSKPSTGSGIPRPASKLPLQSSKLPVPRSSALRAIPSRETLATSSKQTNTGPVGSSLRNPRLRPAPSRDQLVSSAAATAPNRTQTTATPLRTVSTPQTRGTGILPPPTQLSQPLGNAPRTSKYSPNVAPSQRFGRTGSDQLVQNPRPSSVARGIPRRQPSQQWISAATTASGAASGEETAFESYEPTSVPRGTPCRQPSQQWISAATTAPAEQATHESYESSTTPAGTPIKLVDDAAYENIRTSSFKPRLSLAERTIETLSQLPSSPAVRGRAGAASFFDPGSTKKNAPSRSPSRLSRPGSGHQSDGSSHGRPGPGSRPSSSSGQEEAVSNFTSSISAYKSSLSTIHGTPTIQGTPLRGRQSMQSLQGPSAKGTPGLPVRSLGPRTTNESIGFGFGRSRTPSPDKRVGDVPASIFGSKTVVARPTKRPSLNGLFGNPSASTTAKPTSAETPQRMGFGLASRKARVTPREPATSSGLATASPGKAVTTDSAESAPLQNSRKSSAALREQIAQAKAAKRTVSNHIPTTNTVFESPKESPLIPKDSTFDFGLVSDPFNVKRDEKSQDKLLKDRIETARTSGRLNISMMGLKQIPSAVLDMYNLDSIDRPGGAWAESVDLTRFVAADNEFEEFDDAAFPDVDPEEHVADEDYQGNIFAGLETLDIHRNMLIVLPLGLRRLPLLTFLNLSQNRLANNCLDVISQIPCLRELKLGGNLLHGPLEPCITHLVDLQLLDLHGNSLTSLPSDLANMVKLRTLDVSENGLVSLPLDSIARMSSLVEFTASKNQLSGTLFPDSVDSFPTIKILDVSCNQLSNFCSTDKSIDMPNIQNLQVSMNRLQALPDMSSWANLETIIAEDNSIAVIPPGFTKLMKLRIAQFSSNDIRVLPAEIGLMECLSELVLSANPLREKKFIHAPFEELKSILAGRLEPPPAAVAAPVAASAGSDRDGGWEHVPAGGVEVDDGHSDTDDFATPPTSAPGSPVAPRSRARTLTEQNWEVRPPGVLDRSNTKSASLYPPKCAQLAKSHKIYEVQLHNNLFSVLPDSLSHFESTLTSLSLAHNKLVGELYMGDPDGNEGLELPALTELNLSHNWITGLAPLVAYLDAPKLQKLDVSHNRIASLPQGTQLRDAFPELTVLLVANNHLSDLEPDNIKGMRVVDAHHNDIAHLNPRLGLLGGPGGCLERLDVTENRFRVPRYSVLEMGTEATLRYLRKRVPVAELGAWRGDEGFGEDDVD</sequence>
<dbReference type="PANTHER" id="PTHR48051">
    <property type="match status" value="1"/>
</dbReference>
<feature type="compositionally biased region" description="Polar residues" evidence="3">
    <location>
        <begin position="439"/>
        <end position="452"/>
    </location>
</feature>
<organism evidence="4 5">
    <name type="scientific">Apodospora peruviana</name>
    <dbReference type="NCBI Taxonomy" id="516989"/>
    <lineage>
        <taxon>Eukaryota</taxon>
        <taxon>Fungi</taxon>
        <taxon>Dikarya</taxon>
        <taxon>Ascomycota</taxon>
        <taxon>Pezizomycotina</taxon>
        <taxon>Sordariomycetes</taxon>
        <taxon>Sordariomycetidae</taxon>
        <taxon>Sordariales</taxon>
        <taxon>Lasiosphaeriaceae</taxon>
        <taxon>Apodospora</taxon>
    </lineage>
</organism>
<feature type="region of interest" description="Disordered" evidence="3">
    <location>
        <begin position="428"/>
        <end position="503"/>
    </location>
</feature>
<evidence type="ECO:0000256" key="1">
    <source>
        <dbReference type="ARBA" id="ARBA00022614"/>
    </source>
</evidence>
<feature type="compositionally biased region" description="Polar residues" evidence="3">
    <location>
        <begin position="111"/>
        <end position="131"/>
    </location>
</feature>
<feature type="region of interest" description="Disordered" evidence="3">
    <location>
        <begin position="265"/>
        <end position="334"/>
    </location>
</feature>
<keyword evidence="5" id="KW-1185">Reference proteome</keyword>
<comment type="caution">
    <text evidence="4">The sequence shown here is derived from an EMBL/GenBank/DDBJ whole genome shotgun (WGS) entry which is preliminary data.</text>
</comment>
<dbReference type="InterPro" id="IPR001611">
    <property type="entry name" value="Leu-rich_rpt"/>
</dbReference>
<dbReference type="SUPFAM" id="SSF52047">
    <property type="entry name" value="RNI-like"/>
    <property type="match status" value="1"/>
</dbReference>
<dbReference type="AlphaFoldDB" id="A0AAE0M2N8"/>
<dbReference type="PROSITE" id="PS51450">
    <property type="entry name" value="LRR"/>
    <property type="match status" value="3"/>
</dbReference>
<reference evidence="4" key="1">
    <citation type="journal article" date="2023" name="Mol. Phylogenet. Evol.">
        <title>Genome-scale phylogeny and comparative genomics of the fungal order Sordariales.</title>
        <authorList>
            <person name="Hensen N."/>
            <person name="Bonometti L."/>
            <person name="Westerberg I."/>
            <person name="Brannstrom I.O."/>
            <person name="Guillou S."/>
            <person name="Cros-Aarteil S."/>
            <person name="Calhoun S."/>
            <person name="Haridas S."/>
            <person name="Kuo A."/>
            <person name="Mondo S."/>
            <person name="Pangilinan J."/>
            <person name="Riley R."/>
            <person name="LaButti K."/>
            <person name="Andreopoulos B."/>
            <person name="Lipzen A."/>
            <person name="Chen C."/>
            <person name="Yan M."/>
            <person name="Daum C."/>
            <person name="Ng V."/>
            <person name="Clum A."/>
            <person name="Steindorff A."/>
            <person name="Ohm R.A."/>
            <person name="Martin F."/>
            <person name="Silar P."/>
            <person name="Natvig D.O."/>
            <person name="Lalanne C."/>
            <person name="Gautier V."/>
            <person name="Ament-Velasquez S.L."/>
            <person name="Kruys A."/>
            <person name="Hutchinson M.I."/>
            <person name="Powell A.J."/>
            <person name="Barry K."/>
            <person name="Miller A.N."/>
            <person name="Grigoriev I.V."/>
            <person name="Debuchy R."/>
            <person name="Gladieux P."/>
            <person name="Hiltunen Thoren M."/>
            <person name="Johannesson H."/>
        </authorList>
    </citation>
    <scope>NUCLEOTIDE SEQUENCE</scope>
    <source>
        <strain evidence="4">CBS 118394</strain>
    </source>
</reference>
<evidence type="ECO:0000256" key="3">
    <source>
        <dbReference type="SAM" id="MobiDB-lite"/>
    </source>
</evidence>
<protein>
    <recommendedName>
        <fullName evidence="6">Leucine-rich repeat-containing protein 40</fullName>
    </recommendedName>
</protein>
<evidence type="ECO:0000313" key="5">
    <source>
        <dbReference type="Proteomes" id="UP001283341"/>
    </source>
</evidence>
<feature type="region of interest" description="Disordered" evidence="3">
    <location>
        <begin position="1"/>
        <end position="163"/>
    </location>
</feature>
<dbReference type="Proteomes" id="UP001283341">
    <property type="component" value="Unassembled WGS sequence"/>
</dbReference>
<evidence type="ECO:0000313" key="4">
    <source>
        <dbReference type="EMBL" id="KAK3316548.1"/>
    </source>
</evidence>
<keyword evidence="2" id="KW-0677">Repeat</keyword>
<dbReference type="SMART" id="SM00369">
    <property type="entry name" value="LRR_TYP"/>
    <property type="match status" value="7"/>
</dbReference>
<dbReference type="EMBL" id="JAUEDM010000005">
    <property type="protein sequence ID" value="KAK3316548.1"/>
    <property type="molecule type" value="Genomic_DNA"/>
</dbReference>
<dbReference type="GO" id="GO:0005737">
    <property type="term" value="C:cytoplasm"/>
    <property type="evidence" value="ECO:0007669"/>
    <property type="project" value="TreeGrafter"/>
</dbReference>
<feature type="region of interest" description="Disordered" evidence="3">
    <location>
        <begin position="348"/>
        <end position="413"/>
    </location>
</feature>
<dbReference type="Pfam" id="PF00560">
    <property type="entry name" value="LRR_1"/>
    <property type="match status" value="1"/>
</dbReference>
<proteinExistence type="predicted"/>
<feature type="compositionally biased region" description="Polar residues" evidence="3">
    <location>
        <begin position="72"/>
        <end position="102"/>
    </location>
</feature>
<dbReference type="Pfam" id="PF13516">
    <property type="entry name" value="LRR_6"/>
    <property type="match status" value="1"/>
</dbReference>
<dbReference type="Gene3D" id="3.80.10.10">
    <property type="entry name" value="Ribonuclease Inhibitor"/>
    <property type="match status" value="3"/>
</dbReference>
<keyword evidence="1" id="KW-0433">Leucine-rich repeat</keyword>
<dbReference type="InterPro" id="IPR003591">
    <property type="entry name" value="Leu-rich_rpt_typical-subtyp"/>
</dbReference>
<evidence type="ECO:0000256" key="2">
    <source>
        <dbReference type="ARBA" id="ARBA00022737"/>
    </source>
</evidence>